<dbReference type="AlphaFoldDB" id="A0AAN9L886"/>
<sequence length="450" mass="49844">MVSSCPHPGKMPSLSSLTRSKKLILLILVTPLVSNKAQLFEIKMSFVTQDWVLSWATLLLMSTTLYSSTALGKTENNIKTSVFLSPKFELGPGSVSNKDYYDVQFPSGHIALKSFNAEIVDEAGNPVPLFETYLHHWVVVRYHQPKNVTNNSQSGIVFVRNSGLCQDNVLGQYYGLGSETRGTATDIPDPFGIEVGNPAGIPYGYEEKWMINVHAIDTRGVEDRLGCIECRCDLYNVTKDENGNPLSPDYKGGLECCPDDSQCRMMKGFKGAKKSFYLKYTVKWINWDNSVIPVKIYILDVTDTLNVSDKTKGMSPKHNCKVEYDVKPCSKEYKYKCVDVRRTMLPMQVGGYVIYGVGHQHVGAVGSTLFGQDGRVICSSLPIYGNGTEAGNEKGYVVGMSTCYPPPGSVKIMDGENLTLEVSYSNSILHSGVMGLFYYLVAEELPHHHP</sequence>
<reference evidence="1 2" key="1">
    <citation type="submission" date="2024-01" db="EMBL/GenBank/DDBJ databases">
        <title>The genomes of 5 underutilized Papilionoideae crops provide insights into root nodulation and disease resistanc.</title>
        <authorList>
            <person name="Jiang F."/>
        </authorList>
    </citation>
    <scope>NUCLEOTIDE SEQUENCE [LARGE SCALE GENOMIC DNA]</scope>
    <source>
        <strain evidence="1">LVBAO_FW01</strain>
        <tissue evidence="1">Leaves</tissue>
    </source>
</reference>
<comment type="caution">
    <text evidence="1">The sequence shown here is derived from an EMBL/GenBank/DDBJ whole genome shotgun (WGS) entry which is preliminary data.</text>
</comment>
<accession>A0AAN9L886</accession>
<proteinExistence type="predicted"/>
<organism evidence="1 2">
    <name type="scientific">Canavalia gladiata</name>
    <name type="common">Sword bean</name>
    <name type="synonym">Dolichos gladiatus</name>
    <dbReference type="NCBI Taxonomy" id="3824"/>
    <lineage>
        <taxon>Eukaryota</taxon>
        <taxon>Viridiplantae</taxon>
        <taxon>Streptophyta</taxon>
        <taxon>Embryophyta</taxon>
        <taxon>Tracheophyta</taxon>
        <taxon>Spermatophyta</taxon>
        <taxon>Magnoliopsida</taxon>
        <taxon>eudicotyledons</taxon>
        <taxon>Gunneridae</taxon>
        <taxon>Pentapetalae</taxon>
        <taxon>rosids</taxon>
        <taxon>fabids</taxon>
        <taxon>Fabales</taxon>
        <taxon>Fabaceae</taxon>
        <taxon>Papilionoideae</taxon>
        <taxon>50 kb inversion clade</taxon>
        <taxon>NPAAA clade</taxon>
        <taxon>indigoferoid/millettioid clade</taxon>
        <taxon>Phaseoleae</taxon>
        <taxon>Canavalia</taxon>
    </lineage>
</organism>
<name>A0AAN9L886_CANGL</name>
<evidence type="ECO:0008006" key="3">
    <source>
        <dbReference type="Google" id="ProtNLM"/>
    </source>
</evidence>
<dbReference type="InterPro" id="IPR011692">
    <property type="entry name" value="Stress_up-reg_Nod19"/>
</dbReference>
<keyword evidence="2" id="KW-1185">Reference proteome</keyword>
<dbReference type="PANTHER" id="PTHR33390">
    <property type="entry name" value="STRESS UP-REGULATED NOD 19 PROTEIN"/>
    <property type="match status" value="1"/>
</dbReference>
<dbReference type="EMBL" id="JAYMYQ010000005">
    <property type="protein sequence ID" value="KAK7331287.1"/>
    <property type="molecule type" value="Genomic_DNA"/>
</dbReference>
<gene>
    <name evidence="1" type="ORF">VNO77_25508</name>
</gene>
<dbReference type="PANTHER" id="PTHR33390:SF5">
    <property type="entry name" value="STRESS UP-REGULATED NOD 19-RELATED"/>
    <property type="match status" value="1"/>
</dbReference>
<protein>
    <recommendedName>
        <fullName evidence="3">Stress up-regulated Nod 19</fullName>
    </recommendedName>
</protein>
<dbReference type="Proteomes" id="UP001367508">
    <property type="component" value="Unassembled WGS sequence"/>
</dbReference>
<evidence type="ECO:0000313" key="1">
    <source>
        <dbReference type="EMBL" id="KAK7331287.1"/>
    </source>
</evidence>
<dbReference type="Pfam" id="PF07712">
    <property type="entry name" value="SURNod19"/>
    <property type="match status" value="1"/>
</dbReference>
<evidence type="ECO:0000313" key="2">
    <source>
        <dbReference type="Proteomes" id="UP001367508"/>
    </source>
</evidence>